<evidence type="ECO:0000313" key="2">
    <source>
        <dbReference type="Proteomes" id="UP000242381"/>
    </source>
</evidence>
<protein>
    <submittedName>
        <fullName evidence="1">Uncharacterized protein</fullName>
    </submittedName>
</protein>
<evidence type="ECO:0000313" key="1">
    <source>
        <dbReference type="EMBL" id="ORE18346.1"/>
    </source>
</evidence>
<dbReference type="VEuPathDB" id="FungiDB:BCV72DRAFT_182707"/>
<reference evidence="1 2" key="1">
    <citation type="journal article" date="2016" name="Proc. Natl. Acad. Sci. U.S.A.">
        <title>Lipid metabolic changes in an early divergent fungus govern the establishment of a mutualistic symbiosis with endobacteria.</title>
        <authorList>
            <person name="Lastovetsky O.A."/>
            <person name="Gaspar M.L."/>
            <person name="Mondo S.J."/>
            <person name="LaButti K.M."/>
            <person name="Sandor L."/>
            <person name="Grigoriev I.V."/>
            <person name="Henry S.A."/>
            <person name="Pawlowska T.E."/>
        </authorList>
    </citation>
    <scope>NUCLEOTIDE SEQUENCE [LARGE SCALE GENOMIC DNA]</scope>
    <source>
        <strain evidence="1 2">ATCC 11559</strain>
    </source>
</reference>
<accession>A0A1X0S249</accession>
<sequence length="249" mass="27415">MCELMNRDWRHNTQSFGNHKDGVHTASLPPPIKAIHPDVWPVSLPRNDGPKLVIGTQVSNALVTSSIRLDQKLLPSVGDITTNFNLTATGSFASKIFVDVESATAAKTIISNSSTTCVSNTGMFSHQLRQIRTRFDLPSIYTLVRASDRGRIPYTTLFDTIGNEILKNGTKANPIKSIVSSCNENATGKVKEVLGNILTLYDHDDNLLILFNIVLDKKLEILAKLLMPSIVSWNASVAPHIKSVFEYLD</sequence>
<gene>
    <name evidence="1" type="ORF">BCV71DRAFT_285473</name>
</gene>
<dbReference type="Proteomes" id="UP000242381">
    <property type="component" value="Unassembled WGS sequence"/>
</dbReference>
<dbReference type="OMA" id="NTGMFSH"/>
<organism evidence="1 2">
    <name type="scientific">Rhizopus microsporus</name>
    <dbReference type="NCBI Taxonomy" id="58291"/>
    <lineage>
        <taxon>Eukaryota</taxon>
        <taxon>Fungi</taxon>
        <taxon>Fungi incertae sedis</taxon>
        <taxon>Mucoromycota</taxon>
        <taxon>Mucoromycotina</taxon>
        <taxon>Mucoromycetes</taxon>
        <taxon>Mucorales</taxon>
        <taxon>Mucorineae</taxon>
        <taxon>Rhizopodaceae</taxon>
        <taxon>Rhizopus</taxon>
    </lineage>
</organism>
<proteinExistence type="predicted"/>
<name>A0A1X0S249_RHIZD</name>
<dbReference type="EMBL" id="KV921332">
    <property type="protein sequence ID" value="ORE18346.1"/>
    <property type="molecule type" value="Genomic_DNA"/>
</dbReference>
<dbReference type="AlphaFoldDB" id="A0A1X0S249"/>